<sequence>MQGPFIYRTSYAEASYLTQHCTRHTLAWPHGRATVGECRRETCDRADGSEGADSQERRRKRHDKPSRQWRRVTPQQNETQEMTRKYGDPRFGASHEEQERRGRTTRHANCQKTNGTEEGEEGV</sequence>
<feature type="compositionally biased region" description="Basic and acidic residues" evidence="1">
    <location>
        <begin position="81"/>
        <end position="102"/>
    </location>
</feature>
<accession>A0AAD1SHS6</accession>
<feature type="compositionally biased region" description="Basic residues" evidence="1">
    <location>
        <begin position="57"/>
        <end position="70"/>
    </location>
</feature>
<dbReference type="Proteomes" id="UP001295444">
    <property type="component" value="Chromosome 06"/>
</dbReference>
<keyword evidence="3" id="KW-1185">Reference proteome</keyword>
<feature type="compositionally biased region" description="Polar residues" evidence="1">
    <location>
        <begin position="107"/>
        <end position="116"/>
    </location>
</feature>
<protein>
    <submittedName>
        <fullName evidence="2">Uncharacterized protein</fullName>
    </submittedName>
</protein>
<gene>
    <name evidence="2" type="ORF">PECUL_23A002705</name>
</gene>
<dbReference type="AlphaFoldDB" id="A0AAD1SHS6"/>
<reference evidence="2" key="1">
    <citation type="submission" date="2022-03" db="EMBL/GenBank/DDBJ databases">
        <authorList>
            <person name="Alioto T."/>
            <person name="Alioto T."/>
            <person name="Gomez Garrido J."/>
        </authorList>
    </citation>
    <scope>NUCLEOTIDE SEQUENCE</scope>
</reference>
<feature type="region of interest" description="Disordered" evidence="1">
    <location>
        <begin position="43"/>
        <end position="123"/>
    </location>
</feature>
<evidence type="ECO:0000256" key="1">
    <source>
        <dbReference type="SAM" id="MobiDB-lite"/>
    </source>
</evidence>
<evidence type="ECO:0000313" key="2">
    <source>
        <dbReference type="EMBL" id="CAH2299554.1"/>
    </source>
</evidence>
<dbReference type="EMBL" id="OW240917">
    <property type="protein sequence ID" value="CAH2299554.1"/>
    <property type="molecule type" value="Genomic_DNA"/>
</dbReference>
<name>A0AAD1SHS6_PELCU</name>
<organism evidence="2 3">
    <name type="scientific">Pelobates cultripes</name>
    <name type="common">Western spadefoot toad</name>
    <dbReference type="NCBI Taxonomy" id="61616"/>
    <lineage>
        <taxon>Eukaryota</taxon>
        <taxon>Metazoa</taxon>
        <taxon>Chordata</taxon>
        <taxon>Craniata</taxon>
        <taxon>Vertebrata</taxon>
        <taxon>Euteleostomi</taxon>
        <taxon>Amphibia</taxon>
        <taxon>Batrachia</taxon>
        <taxon>Anura</taxon>
        <taxon>Pelobatoidea</taxon>
        <taxon>Pelobatidae</taxon>
        <taxon>Pelobates</taxon>
    </lineage>
</organism>
<evidence type="ECO:0000313" key="3">
    <source>
        <dbReference type="Proteomes" id="UP001295444"/>
    </source>
</evidence>
<proteinExistence type="predicted"/>